<keyword evidence="4" id="KW-0689">Ribosomal protein</keyword>
<proteinExistence type="predicted"/>
<dbReference type="InterPro" id="IPR000182">
    <property type="entry name" value="GNAT_dom"/>
</dbReference>
<dbReference type="GO" id="GO:0005840">
    <property type="term" value="C:ribosome"/>
    <property type="evidence" value="ECO:0007669"/>
    <property type="project" value="UniProtKB-KW"/>
</dbReference>
<dbReference type="EMBL" id="SOCE01000001">
    <property type="protein sequence ID" value="TDU88141.1"/>
    <property type="molecule type" value="Genomic_DNA"/>
</dbReference>
<dbReference type="SUPFAM" id="SSF55729">
    <property type="entry name" value="Acyl-CoA N-acyltransferases (Nat)"/>
    <property type="match status" value="1"/>
</dbReference>
<keyword evidence="5" id="KW-1185">Reference proteome</keyword>
<dbReference type="PANTHER" id="PTHR43877:SF1">
    <property type="entry name" value="ACETYLTRANSFERASE"/>
    <property type="match status" value="1"/>
</dbReference>
<reference evidence="4 5" key="1">
    <citation type="submission" date="2019-03" db="EMBL/GenBank/DDBJ databases">
        <title>Genomic Encyclopedia of Type Strains, Phase III (KMG-III): the genomes of soil and plant-associated and newly described type strains.</title>
        <authorList>
            <person name="Whitman W."/>
        </authorList>
    </citation>
    <scope>NUCLEOTIDE SEQUENCE [LARGE SCALE GENOMIC DNA]</scope>
    <source>
        <strain evidence="4 5">VKM Ac-2575</strain>
    </source>
</reference>
<keyword evidence="2" id="KW-0012">Acyltransferase</keyword>
<accession>A0A4R7T8B6</accession>
<protein>
    <submittedName>
        <fullName evidence="4">Ribosomal protein S18 acetylase RimI-like enzyme</fullName>
    </submittedName>
</protein>
<dbReference type="InterPro" id="IPR016181">
    <property type="entry name" value="Acyl_CoA_acyltransferase"/>
</dbReference>
<dbReference type="GO" id="GO:0016747">
    <property type="term" value="F:acyltransferase activity, transferring groups other than amino-acyl groups"/>
    <property type="evidence" value="ECO:0007669"/>
    <property type="project" value="InterPro"/>
</dbReference>
<dbReference type="OrthoDB" id="9799092at2"/>
<dbReference type="Proteomes" id="UP000295151">
    <property type="component" value="Unassembled WGS sequence"/>
</dbReference>
<dbReference type="AlphaFoldDB" id="A0A4R7T8B6"/>
<organism evidence="4 5">
    <name type="scientific">Kribbella voronezhensis</name>
    <dbReference type="NCBI Taxonomy" id="2512212"/>
    <lineage>
        <taxon>Bacteria</taxon>
        <taxon>Bacillati</taxon>
        <taxon>Actinomycetota</taxon>
        <taxon>Actinomycetes</taxon>
        <taxon>Propionibacteriales</taxon>
        <taxon>Kribbellaceae</taxon>
        <taxon>Kribbella</taxon>
    </lineage>
</organism>
<feature type="domain" description="N-acetyltransferase" evidence="3">
    <location>
        <begin position="1"/>
        <end position="154"/>
    </location>
</feature>
<dbReference type="PANTHER" id="PTHR43877">
    <property type="entry name" value="AMINOALKYLPHOSPHONATE N-ACETYLTRANSFERASE-RELATED-RELATED"/>
    <property type="match status" value="1"/>
</dbReference>
<evidence type="ECO:0000256" key="1">
    <source>
        <dbReference type="ARBA" id="ARBA00022679"/>
    </source>
</evidence>
<dbReference type="PROSITE" id="PS51186">
    <property type="entry name" value="GNAT"/>
    <property type="match status" value="1"/>
</dbReference>
<name>A0A4R7T8B6_9ACTN</name>
<comment type="caution">
    <text evidence="4">The sequence shown here is derived from an EMBL/GenBank/DDBJ whole genome shotgun (WGS) entry which is preliminary data.</text>
</comment>
<dbReference type="Gene3D" id="3.40.630.30">
    <property type="match status" value="1"/>
</dbReference>
<evidence type="ECO:0000313" key="4">
    <source>
        <dbReference type="EMBL" id="TDU88141.1"/>
    </source>
</evidence>
<evidence type="ECO:0000313" key="5">
    <source>
        <dbReference type="Proteomes" id="UP000295151"/>
    </source>
</evidence>
<gene>
    <name evidence="4" type="ORF">EV138_1682</name>
</gene>
<dbReference type="InterPro" id="IPR050832">
    <property type="entry name" value="Bact_Acetyltransf"/>
</dbReference>
<dbReference type="CDD" id="cd04301">
    <property type="entry name" value="NAT_SF"/>
    <property type="match status" value="1"/>
</dbReference>
<keyword evidence="4" id="KW-0687">Ribonucleoprotein</keyword>
<sequence length="165" mass="18808">MHVEVLAGDDWKILQEVRLRALKDSPAAFLATGEPSWGEAEWRTYSREGAWIVTRSGDQVIGILHCIRVDDRPTDERHLESVWVDPDHRRTGVLRTMLQYLAAIEPGVRILMAWILDGNDDARAAYERLGFESTGERQPLTKPRLCVEERLRLDRQAAISDSTDS</sequence>
<evidence type="ECO:0000256" key="2">
    <source>
        <dbReference type="ARBA" id="ARBA00023315"/>
    </source>
</evidence>
<evidence type="ECO:0000259" key="3">
    <source>
        <dbReference type="PROSITE" id="PS51186"/>
    </source>
</evidence>
<dbReference type="Pfam" id="PF00583">
    <property type="entry name" value="Acetyltransf_1"/>
    <property type="match status" value="1"/>
</dbReference>
<keyword evidence="1" id="KW-0808">Transferase</keyword>